<dbReference type="EMBL" id="JBICCN010000254">
    <property type="protein sequence ID" value="KAL3083080.1"/>
    <property type="molecule type" value="Genomic_DNA"/>
</dbReference>
<name>A0ABD2IZJ3_HETSC</name>
<dbReference type="PANTHER" id="PTHR37433">
    <property type="entry name" value="PROTEIN CBG25136-RELATED"/>
    <property type="match status" value="1"/>
</dbReference>
<dbReference type="AlphaFoldDB" id="A0ABD2IZJ3"/>
<keyword evidence="4" id="KW-1185">Reference proteome</keyword>
<proteinExistence type="predicted"/>
<keyword evidence="1" id="KW-0472">Membrane</keyword>
<keyword evidence="1" id="KW-0812">Transmembrane</keyword>
<feature type="signal peptide" evidence="2">
    <location>
        <begin position="1"/>
        <end position="23"/>
    </location>
</feature>
<sequence>MTSSPPFLPSIFLFVLLPPPFLAHFCFSCSGVCQAGAPCNCQMGSCQADFCFADKRPSDSTSGVFTLTKGCVKRPQRTRVGCDFAHHSDHVRCICSGNFCNDSVLMRVHTSRRNVTCRKCSDSRPNCGHTCQGQWCHLHVSTSATGCGFGPPSLPFVYQSYEMFGQRRNRVCVSLSRGNASPHEICVCNSNLCNDPPAFSLPLAANSPPAQSPNAFAAFLRSLGAGEMQSQQKWANKSPAGRSPAKGAATDDALFECVSCDMSSEDAAMTSNCRQNRCWGHFCVYATQRVFVGGSFQSLGWSGASAGPQGNGAVGTQQAMMHERQGCMNTSERTFVQLGCSHKWVANEQEEIFCACRGNLCNSDLSSASASSVPRPNSPDFRFLCAHLFLIIFFFHLYVVIHCKPTNLKL</sequence>
<dbReference type="Proteomes" id="UP001620645">
    <property type="component" value="Unassembled WGS sequence"/>
</dbReference>
<organism evidence="3 4">
    <name type="scientific">Heterodera schachtii</name>
    <name type="common">Sugarbeet cyst nematode worm</name>
    <name type="synonym">Tylenchus schachtii</name>
    <dbReference type="NCBI Taxonomy" id="97005"/>
    <lineage>
        <taxon>Eukaryota</taxon>
        <taxon>Metazoa</taxon>
        <taxon>Ecdysozoa</taxon>
        <taxon>Nematoda</taxon>
        <taxon>Chromadorea</taxon>
        <taxon>Rhabditida</taxon>
        <taxon>Tylenchina</taxon>
        <taxon>Tylenchomorpha</taxon>
        <taxon>Tylenchoidea</taxon>
        <taxon>Heteroderidae</taxon>
        <taxon>Heteroderinae</taxon>
        <taxon>Heterodera</taxon>
    </lineage>
</organism>
<evidence type="ECO:0000313" key="3">
    <source>
        <dbReference type="EMBL" id="KAL3083080.1"/>
    </source>
</evidence>
<evidence type="ECO:0000256" key="2">
    <source>
        <dbReference type="SAM" id="SignalP"/>
    </source>
</evidence>
<comment type="caution">
    <text evidence="3">The sequence shown here is derived from an EMBL/GenBank/DDBJ whole genome shotgun (WGS) entry which is preliminary data.</text>
</comment>
<reference evidence="3 4" key="1">
    <citation type="submission" date="2024-10" db="EMBL/GenBank/DDBJ databases">
        <authorList>
            <person name="Kim D."/>
        </authorList>
    </citation>
    <scope>NUCLEOTIDE SEQUENCE [LARGE SCALE GENOMIC DNA]</scope>
    <source>
        <strain evidence="3">Taebaek</strain>
    </source>
</reference>
<evidence type="ECO:0000313" key="4">
    <source>
        <dbReference type="Proteomes" id="UP001620645"/>
    </source>
</evidence>
<evidence type="ECO:0000256" key="1">
    <source>
        <dbReference type="SAM" id="Phobius"/>
    </source>
</evidence>
<feature type="transmembrane region" description="Helical" evidence="1">
    <location>
        <begin position="381"/>
        <end position="401"/>
    </location>
</feature>
<keyword evidence="2" id="KW-0732">Signal</keyword>
<accession>A0ABD2IZJ3</accession>
<feature type="chain" id="PRO_5044854764" evidence="2">
    <location>
        <begin position="24"/>
        <end position="410"/>
    </location>
</feature>
<keyword evidence="1" id="KW-1133">Transmembrane helix</keyword>
<dbReference type="PANTHER" id="PTHR37433:SF6">
    <property type="entry name" value="ACTIVIN_RECP DOMAIN-CONTAINING PROTEIN"/>
    <property type="match status" value="1"/>
</dbReference>
<gene>
    <name evidence="3" type="ORF">niasHS_010882</name>
</gene>
<protein>
    <submittedName>
        <fullName evidence="3">Uncharacterized protein</fullName>
    </submittedName>
</protein>